<evidence type="ECO:0000256" key="1">
    <source>
        <dbReference type="SAM" id="MobiDB-lite"/>
    </source>
</evidence>
<reference evidence="2" key="1">
    <citation type="submission" date="2021-03" db="EMBL/GenBank/DDBJ databases">
        <authorList>
            <person name="Jaffe A."/>
        </authorList>
    </citation>
    <scope>NUCLEOTIDE SEQUENCE</scope>
    <source>
        <strain evidence="2">RIFCSPLOWO2_01_FULL_AR10_48_17</strain>
    </source>
</reference>
<comment type="caution">
    <text evidence="2">The sequence shown here is derived from an EMBL/GenBank/DDBJ whole genome shotgun (WGS) entry which is preliminary data.</text>
</comment>
<proteinExistence type="predicted"/>
<name>A0A8T4L311_9ARCH</name>
<feature type="compositionally biased region" description="Polar residues" evidence="1">
    <location>
        <begin position="77"/>
        <end position="90"/>
    </location>
</feature>
<feature type="region of interest" description="Disordered" evidence="1">
    <location>
        <begin position="331"/>
        <end position="350"/>
    </location>
</feature>
<evidence type="ECO:0000313" key="3">
    <source>
        <dbReference type="Proteomes" id="UP000675968"/>
    </source>
</evidence>
<dbReference type="EMBL" id="JAGVWC010000008">
    <property type="protein sequence ID" value="MBS3061161.1"/>
    <property type="molecule type" value="Genomic_DNA"/>
</dbReference>
<sequence length="545" mass="62288">MAAKNSKGKKSAKKTVSKPVAKKPVSKAVSKRPVKVSTAQVARTVKKVTPTKRIRKQVKALRKEVKQEAKKTDSTAKRVSNVSKKTQATSKRVTKVSKATTATADKVAKVAAKTTKINADLQKLKESLASQRKTKTPKKQLNEYNLFMRRQLNEGKTFNQAVNLWKRLRKVEGGKLLVKTRTKTVVKTVKVADKKQQAHLTRLQKELDSLSKKKTPKKQLNEYNLFMRRQLNDGKTFPQAVRLWKQVKQVEKGKLPTKTRTVTKTIVKRVPSKPKIVTRVKRIVKTKPVIQYKTKVEQVKVRDPELEKQVVEKEGALQRLRFETEKQRLEHHSMVESLQQRHESDLTSERQKRELELLAEQQRAAEESTRLRQELEREIVKLKGDLALAHQSFEEKSRALQKAMRVPPSVRSSGEVPPERVAHLVLETFFGEISHVGFKRGLSLDDVVNAYFYALAQVVQRMGVSAVNALSNEEASHQIVHLYFKEIASHRTKRRTDLDEVMNAYFYVLDKMNSKEELLTRAQAQLERSNPPALPEKASEQKTSP</sequence>
<feature type="region of interest" description="Disordered" evidence="1">
    <location>
        <begin position="524"/>
        <end position="545"/>
    </location>
</feature>
<dbReference type="Proteomes" id="UP000675968">
    <property type="component" value="Unassembled WGS sequence"/>
</dbReference>
<organism evidence="2 3">
    <name type="scientific">Candidatus Iainarchaeum sp</name>
    <dbReference type="NCBI Taxonomy" id="3101447"/>
    <lineage>
        <taxon>Archaea</taxon>
        <taxon>Candidatus Iainarchaeota</taxon>
        <taxon>Candidatus Iainarchaeia</taxon>
        <taxon>Candidatus Iainarchaeales</taxon>
        <taxon>Candidatus Iainarchaeaceae</taxon>
        <taxon>Candidatus Iainarchaeum</taxon>
    </lineage>
</organism>
<accession>A0A8T4L311</accession>
<protein>
    <submittedName>
        <fullName evidence="2">Uncharacterized protein</fullName>
    </submittedName>
</protein>
<dbReference type="AlphaFoldDB" id="A0A8T4L311"/>
<feature type="compositionally biased region" description="Basic and acidic residues" evidence="1">
    <location>
        <begin position="62"/>
        <end position="76"/>
    </location>
</feature>
<gene>
    <name evidence="2" type="ORF">J4215_01100</name>
</gene>
<evidence type="ECO:0000313" key="2">
    <source>
        <dbReference type="EMBL" id="MBS3061161.1"/>
    </source>
</evidence>
<reference evidence="2" key="2">
    <citation type="submission" date="2021-05" db="EMBL/GenBank/DDBJ databases">
        <title>Protein family content uncovers lineage relationships and bacterial pathway maintenance mechanisms in DPANN archaea.</title>
        <authorList>
            <person name="Castelle C.J."/>
            <person name="Meheust R."/>
            <person name="Jaffe A.L."/>
            <person name="Seitz K."/>
            <person name="Gong X."/>
            <person name="Baker B.J."/>
            <person name="Banfield J.F."/>
        </authorList>
    </citation>
    <scope>NUCLEOTIDE SEQUENCE</scope>
    <source>
        <strain evidence="2">RIFCSPLOWO2_01_FULL_AR10_48_17</strain>
    </source>
</reference>
<feature type="region of interest" description="Disordered" evidence="1">
    <location>
        <begin position="62"/>
        <end position="90"/>
    </location>
</feature>
<feature type="region of interest" description="Disordered" evidence="1">
    <location>
        <begin position="1"/>
        <end position="34"/>
    </location>
</feature>